<evidence type="ECO:0000313" key="3">
    <source>
        <dbReference type="Proteomes" id="UP001059041"/>
    </source>
</evidence>
<dbReference type="EMBL" id="JAFHDT010000020">
    <property type="protein sequence ID" value="KAI7794880.1"/>
    <property type="molecule type" value="Genomic_DNA"/>
</dbReference>
<evidence type="ECO:0000256" key="1">
    <source>
        <dbReference type="SAM" id="MobiDB-lite"/>
    </source>
</evidence>
<proteinExistence type="predicted"/>
<gene>
    <name evidence="2" type="ORF">IRJ41_003408</name>
</gene>
<feature type="region of interest" description="Disordered" evidence="1">
    <location>
        <begin position="1"/>
        <end position="50"/>
    </location>
</feature>
<comment type="caution">
    <text evidence="2">The sequence shown here is derived from an EMBL/GenBank/DDBJ whole genome shotgun (WGS) entry which is preliminary data.</text>
</comment>
<organism evidence="2 3">
    <name type="scientific">Triplophysa rosa</name>
    <name type="common">Cave loach</name>
    <dbReference type="NCBI Taxonomy" id="992332"/>
    <lineage>
        <taxon>Eukaryota</taxon>
        <taxon>Metazoa</taxon>
        <taxon>Chordata</taxon>
        <taxon>Craniata</taxon>
        <taxon>Vertebrata</taxon>
        <taxon>Euteleostomi</taxon>
        <taxon>Actinopterygii</taxon>
        <taxon>Neopterygii</taxon>
        <taxon>Teleostei</taxon>
        <taxon>Ostariophysi</taxon>
        <taxon>Cypriniformes</taxon>
        <taxon>Nemacheilidae</taxon>
        <taxon>Triplophysa</taxon>
    </lineage>
</organism>
<sequence>MPVPAAPSGPPLPLIPMAHSSWRPAPSTPHPATPSLSPPISWSRDSPVSRLDTSHCHSLASRRWLRDGASWCIVGNHFDRARGYQRRKRPLLTRVQSVEDWWQMPAEVGEIAQTPQDH</sequence>
<dbReference type="AlphaFoldDB" id="A0A9W7WD70"/>
<accession>A0A9W7WD70</accession>
<reference evidence="2" key="1">
    <citation type="submission" date="2021-02" db="EMBL/GenBank/DDBJ databases">
        <title>Comparative genomics reveals that relaxation of natural selection precedes convergent phenotypic evolution of cavefish.</title>
        <authorList>
            <person name="Peng Z."/>
        </authorList>
    </citation>
    <scope>NUCLEOTIDE SEQUENCE</scope>
    <source>
        <tissue evidence="2">Muscle</tissue>
    </source>
</reference>
<keyword evidence="3" id="KW-1185">Reference proteome</keyword>
<protein>
    <submittedName>
        <fullName evidence="2">Uncharacterized protein</fullName>
    </submittedName>
</protein>
<feature type="compositionally biased region" description="Pro residues" evidence="1">
    <location>
        <begin position="1"/>
        <end position="14"/>
    </location>
</feature>
<name>A0A9W7WD70_TRIRA</name>
<evidence type="ECO:0000313" key="2">
    <source>
        <dbReference type="EMBL" id="KAI7794880.1"/>
    </source>
</evidence>
<dbReference type="Proteomes" id="UP001059041">
    <property type="component" value="Linkage Group LG20"/>
</dbReference>